<dbReference type="InterPro" id="IPR011009">
    <property type="entry name" value="Kinase-like_dom_sf"/>
</dbReference>
<proteinExistence type="predicted"/>
<evidence type="ECO:0000313" key="4">
    <source>
        <dbReference type="Proteomes" id="UP000238274"/>
    </source>
</evidence>
<evidence type="ECO:0000256" key="1">
    <source>
        <dbReference type="SAM" id="MobiDB-lite"/>
    </source>
</evidence>
<organism evidence="3 4">
    <name type="scientific">Puccinia striiformis</name>
    <dbReference type="NCBI Taxonomy" id="27350"/>
    <lineage>
        <taxon>Eukaryota</taxon>
        <taxon>Fungi</taxon>
        <taxon>Dikarya</taxon>
        <taxon>Basidiomycota</taxon>
        <taxon>Pucciniomycotina</taxon>
        <taxon>Pucciniomycetes</taxon>
        <taxon>Pucciniales</taxon>
        <taxon>Pucciniaceae</taxon>
        <taxon>Puccinia</taxon>
    </lineage>
</organism>
<dbReference type="OrthoDB" id="5592585at2759"/>
<feature type="region of interest" description="Disordered" evidence="1">
    <location>
        <begin position="1"/>
        <end position="29"/>
    </location>
</feature>
<dbReference type="PANTHER" id="PTHR38248">
    <property type="entry name" value="FUNK1 6"/>
    <property type="match status" value="1"/>
</dbReference>
<dbReference type="InterPro" id="IPR040976">
    <property type="entry name" value="Pkinase_fungal"/>
</dbReference>
<accession>A0A2S4WHY0</accession>
<name>A0A2S4WHY0_9BASI</name>
<dbReference type="Gene3D" id="1.10.510.10">
    <property type="entry name" value="Transferase(Phosphotransferase) domain 1"/>
    <property type="match status" value="1"/>
</dbReference>
<dbReference type="PANTHER" id="PTHR38248:SF2">
    <property type="entry name" value="FUNK1 11"/>
    <property type="match status" value="1"/>
</dbReference>
<keyword evidence="4" id="KW-1185">Reference proteome</keyword>
<evidence type="ECO:0000313" key="3">
    <source>
        <dbReference type="EMBL" id="POW21318.1"/>
    </source>
</evidence>
<feature type="domain" description="Fungal-type protein kinase" evidence="2">
    <location>
        <begin position="283"/>
        <end position="651"/>
    </location>
</feature>
<dbReference type="AlphaFoldDB" id="A0A2S4WHY0"/>
<sequence length="748" mass="85063">MLKKSPIQEAPPSFNQTQNSTTNYSKHLTPSTTTLWHRMSRRFQAALRRTLTLRGEIQTDEEFFQLDKGEITKQLLLLGLEISRQLIILPTEITALFHGPVSNGYPRMEHFARNHCFEPFRPLITALLVKEDKTNQEMFELINDLSSIPSATMSISSTSSLMNPSSTLALYDFLPALTQELEGLMYPNVPGLVEHFTQKHAVDPALLLDHESFINQKHEEIIRDTSQTIMLEWLTSFFTHCTTWLDTHSPNSRKSRTWWTDPIAFLQGGDAKRQMGGAIMSQHAKFYHPIPDILVPFELQTAESNASHAAISLGRHVYEVFLAQPTRSFVIGLTLCGTSMQLWQFDRSGAIGSESIDVKANKENLYKFFTLILSLLTCNKHDLGFDPSFLDIDGQACINIAESQKLQIETEGGIEEFVIDCLKFRAAGICGRGTTCWQAHISGDKSRKFLIKDSWQPEHRRQEGSMLCDMTKKNMPHVARYYHHQDVEVAGKKVDIQSYVRRGANFQSGQRTNTNQLDNSEVQNVFTNRVHRRLILRDVGEHISKVDSPVALLEALEGCIQGHRALFNAGILHKDISVNNLMFDNQTDDPNRKSFLIDLDVAVPYPTEHDEDDCVRAGTKVFMSINLLLQRNSHTYVDDLESFFWVLVWICALYPIHQRTTNDIALWNKQSLANLGILKIGYLSDSRLLTKHFTPHYKESHPLLNCVAKFAEIIRDPPLGEKELAASLYERILDVLREAQGKPKLSQS</sequence>
<dbReference type="Proteomes" id="UP000238274">
    <property type="component" value="Unassembled WGS sequence"/>
</dbReference>
<dbReference type="Pfam" id="PF17667">
    <property type="entry name" value="Pkinase_fungal"/>
    <property type="match status" value="1"/>
</dbReference>
<feature type="compositionally biased region" description="Polar residues" evidence="1">
    <location>
        <begin position="13"/>
        <end position="29"/>
    </location>
</feature>
<reference evidence="4" key="3">
    <citation type="journal article" date="2018" name="Mol. Plant Microbe Interact.">
        <title>Genome sequence resources for the wheat stripe rust pathogen (Puccinia striiformis f. sp. tritici) and the barley stripe rust pathogen (Puccinia striiformis f. sp. hordei).</title>
        <authorList>
            <person name="Xia C."/>
            <person name="Wang M."/>
            <person name="Yin C."/>
            <person name="Cornejo O.E."/>
            <person name="Hulbert S.H."/>
            <person name="Chen X."/>
        </authorList>
    </citation>
    <scope>NUCLEOTIDE SEQUENCE [LARGE SCALE GENOMIC DNA]</scope>
    <source>
        <strain evidence="4">93TX-2</strain>
    </source>
</reference>
<dbReference type="EMBL" id="PKSM01000022">
    <property type="protein sequence ID" value="POW21318.1"/>
    <property type="molecule type" value="Genomic_DNA"/>
</dbReference>
<evidence type="ECO:0000259" key="2">
    <source>
        <dbReference type="Pfam" id="PF17667"/>
    </source>
</evidence>
<reference evidence="4" key="2">
    <citation type="journal article" date="2018" name="BMC Genomics">
        <title>Genomic insights into host adaptation between the wheat stripe rust pathogen (Puccinia striiformis f. sp. tritici) and the barley stripe rust pathogen (Puccinia striiformis f. sp. hordei).</title>
        <authorList>
            <person name="Xia C."/>
            <person name="Wang M."/>
            <person name="Yin C."/>
            <person name="Cornejo O.E."/>
            <person name="Hulbert S.H."/>
            <person name="Chen X."/>
        </authorList>
    </citation>
    <scope>NUCLEOTIDE SEQUENCE [LARGE SCALE GENOMIC DNA]</scope>
    <source>
        <strain evidence="4">93TX-2</strain>
    </source>
</reference>
<protein>
    <recommendedName>
        <fullName evidence="2">Fungal-type protein kinase domain-containing protein</fullName>
    </recommendedName>
</protein>
<reference evidence="3 4" key="1">
    <citation type="submission" date="2017-12" db="EMBL/GenBank/DDBJ databases">
        <title>Gene loss provides genomic basis for host adaptation in cereal stripe rust fungi.</title>
        <authorList>
            <person name="Xia C."/>
        </authorList>
    </citation>
    <scope>NUCLEOTIDE SEQUENCE [LARGE SCALE GENOMIC DNA]</scope>
    <source>
        <strain evidence="3 4">93TX-2</strain>
    </source>
</reference>
<dbReference type="VEuPathDB" id="FungiDB:PSTT_11926"/>
<dbReference type="SUPFAM" id="SSF56112">
    <property type="entry name" value="Protein kinase-like (PK-like)"/>
    <property type="match status" value="1"/>
</dbReference>
<comment type="caution">
    <text evidence="3">The sequence shown here is derived from an EMBL/GenBank/DDBJ whole genome shotgun (WGS) entry which is preliminary data.</text>
</comment>
<gene>
    <name evidence="3" type="ORF">PSHT_02598</name>
</gene>
<dbReference type="VEuPathDB" id="FungiDB:PSHT_02598"/>